<sequence>MTEFLRSPRRRLPGALAAALLSMLGAEPEPALGQDLSWSAFGTLGYARSNRDYAYRRHIDSDGTLQADSVLGGQADLRFGPQWSATVQLRAAPSLKSDARWDLTPAWAFLAWRPGDDWLLRAGKMRVPLYLNSEVMDVGVTYDLARLPQEMYSIVPSTDFVGAAAARTWMLGERELALDAYAGEIGTTARFWLRDGVPPQMAAGANFRDIRVQSAGLVLTMRSVNGTWRAGVHGARTSMRSGAPMVVSYPFVEVAPGLGYYQVSDQLPGPGARVTGSVRNLIYTVGVDQALAPGWRLMGEFAANVQRGTELGSDSRGGYVALLRTVGRFTPYASWARLKSSDGRLDWAQRLTTQRLPATIPGAALINAAQRAAGETGYAVDQSTLALGGSYGVRPGQKVKLEWAHTRIGRLSRFVDTLPGSETPSRTGIDVLSASYSFSF</sequence>
<name>A0ABW7GA56_9BURK</name>
<evidence type="ECO:0000313" key="2">
    <source>
        <dbReference type="Proteomes" id="UP001606305"/>
    </source>
</evidence>
<gene>
    <name evidence="1" type="ORF">ACG00X_18265</name>
</gene>
<dbReference type="SUPFAM" id="SSF56935">
    <property type="entry name" value="Porins"/>
    <property type="match status" value="1"/>
</dbReference>
<evidence type="ECO:0000313" key="1">
    <source>
        <dbReference type="EMBL" id="MFG6458787.1"/>
    </source>
</evidence>
<reference evidence="1 2" key="1">
    <citation type="submission" date="2024-09" db="EMBL/GenBank/DDBJ databases">
        <title>Novel species of the genus Pelomonas and Roseateles isolated from streams.</title>
        <authorList>
            <person name="Lu H."/>
        </authorList>
    </citation>
    <scope>NUCLEOTIDE SEQUENCE [LARGE SCALE GENOMIC DNA]</scope>
    <source>
        <strain evidence="1 2">BYS96W</strain>
    </source>
</reference>
<evidence type="ECO:0008006" key="3">
    <source>
        <dbReference type="Google" id="ProtNLM"/>
    </source>
</evidence>
<protein>
    <recommendedName>
        <fullName evidence="3">Porin</fullName>
    </recommendedName>
</protein>
<accession>A0ABW7GA56</accession>
<comment type="caution">
    <text evidence="1">The sequence shown here is derived from an EMBL/GenBank/DDBJ whole genome shotgun (WGS) entry which is preliminary data.</text>
</comment>
<dbReference type="RefSeq" id="WP_394490110.1">
    <property type="nucleotide sequence ID" value="NZ_JBIGIA010000015.1"/>
</dbReference>
<keyword evidence="2" id="KW-1185">Reference proteome</keyword>
<dbReference type="EMBL" id="JBIGIA010000015">
    <property type="protein sequence ID" value="MFG6458787.1"/>
    <property type="molecule type" value="Genomic_DNA"/>
</dbReference>
<dbReference type="Proteomes" id="UP001606305">
    <property type="component" value="Unassembled WGS sequence"/>
</dbReference>
<organism evidence="1 2">
    <name type="scientific">Pelomonas nitida</name>
    <dbReference type="NCBI Taxonomy" id="3299027"/>
    <lineage>
        <taxon>Bacteria</taxon>
        <taxon>Pseudomonadati</taxon>
        <taxon>Pseudomonadota</taxon>
        <taxon>Betaproteobacteria</taxon>
        <taxon>Burkholderiales</taxon>
        <taxon>Sphaerotilaceae</taxon>
        <taxon>Roseateles</taxon>
    </lineage>
</organism>
<proteinExistence type="predicted"/>